<protein>
    <submittedName>
        <fullName evidence="1">Uncharacterized protein</fullName>
    </submittedName>
</protein>
<proteinExistence type="predicted"/>
<comment type="caution">
    <text evidence="1">The sequence shown here is derived from an EMBL/GenBank/DDBJ whole genome shotgun (WGS) entry which is preliminary data.</text>
</comment>
<name>A0A3U2Q8F2_SALET</name>
<dbReference type="EMBL" id="DAAQXC010000012">
    <property type="protein sequence ID" value="HAE1228799.1"/>
    <property type="molecule type" value="Genomic_DNA"/>
</dbReference>
<organism evidence="1">
    <name type="scientific">Salmonella enterica I</name>
    <dbReference type="NCBI Taxonomy" id="59201"/>
    <lineage>
        <taxon>Bacteria</taxon>
        <taxon>Pseudomonadati</taxon>
        <taxon>Pseudomonadota</taxon>
        <taxon>Gammaproteobacteria</taxon>
        <taxon>Enterobacterales</taxon>
        <taxon>Enterobacteriaceae</taxon>
        <taxon>Salmonella</taxon>
    </lineage>
</organism>
<gene>
    <name evidence="1" type="ORF">G2927_15635</name>
</gene>
<dbReference type="RefSeq" id="WP_016505030.1">
    <property type="nucleotide sequence ID" value="NZ_JABFEL010000084.1"/>
</dbReference>
<dbReference type="AlphaFoldDB" id="A0A3U2Q8F2"/>
<reference evidence="1" key="2">
    <citation type="submission" date="2019-10" db="EMBL/GenBank/DDBJ databases">
        <authorList>
            <consortium name="NCBI Pathogen Detection Project"/>
        </authorList>
    </citation>
    <scope>NUCLEOTIDE SEQUENCE</scope>
    <source>
        <strain evidence="1">Salmonella enterica</strain>
    </source>
</reference>
<reference evidence="1" key="1">
    <citation type="journal article" date="2018" name="Genome Biol.">
        <title>SKESA: strategic k-mer extension for scrupulous assemblies.</title>
        <authorList>
            <person name="Souvorov A."/>
            <person name="Agarwala R."/>
            <person name="Lipman D.J."/>
        </authorList>
    </citation>
    <scope>NUCLEOTIDE SEQUENCE</scope>
    <source>
        <strain evidence="1">Salmonella enterica</strain>
    </source>
</reference>
<sequence length="429" mass="49707">MKFKTELSRKLHDSVVFDLKKDLVKLEGNLKNTDLLLSFQFKIIRNIIRSERMIKGLKSFLGELKATKRKGGLKKEQSKLIKENIKSVEQVIDDVKFKIYIFKMFGDSVAFLYLDKFDIKHFFYNVVDYSPKESAGYMGGKDGLKEEWELVKKACKAGVPTLLNDITMSMRHGDVCLLGEGAPVLVEVKSSQNKNYRVERQKNNLNRLAEFLAEDKAEDFRGMPLVLRKELCFSEVTYKKEFNEHLNVCRKKGISWVRLEDGFYVVSNRGCDLDIALSQLDLTGREIAPIFLNEYKNNQLWVPLTPFVNLINDARDLCDFINGELTILCVLDLDCFKQIALNEGFELVFVDGEDYSMIFKEFGSSLIWGVSWQMMLRTPLEMVSMSWLIKDSIDRFKRLQKQHAEMQPATDVNTSETSLFEKYRPLFTK</sequence>
<accession>A0A3U2Q8F2</accession>
<evidence type="ECO:0000313" key="1">
    <source>
        <dbReference type="EMBL" id="HAE1228799.1"/>
    </source>
</evidence>